<accession>A0A428FYZ1</accession>
<evidence type="ECO:0000313" key="1">
    <source>
        <dbReference type="EMBL" id="RSJ67878.1"/>
    </source>
</evidence>
<dbReference type="EMBL" id="RJPH01000008">
    <property type="protein sequence ID" value="RSJ67878.1"/>
    <property type="molecule type" value="Genomic_DNA"/>
</dbReference>
<dbReference type="Proteomes" id="UP000278274">
    <property type="component" value="Unassembled WGS sequence"/>
</dbReference>
<comment type="caution">
    <text evidence="1">The sequence shown here is derived from an EMBL/GenBank/DDBJ whole genome shotgun (WGS) entry which is preliminary data.</text>
</comment>
<protein>
    <submittedName>
        <fullName evidence="1">Uncharacterized protein</fullName>
    </submittedName>
</protein>
<sequence>MPRREAVAKAATPNPRPANWLLAVPVFGSFLPFERPGPAGCCAGACEWFNALEIEALSDKLAEVLALSLKLAEVLAEVEASPEPLLVLVEPEPLPELLLALIEAEADWLADTDAEVL</sequence>
<dbReference type="AlphaFoldDB" id="A0A428FYZ1"/>
<name>A0A428FYZ1_STROR</name>
<reference evidence="1 2" key="1">
    <citation type="submission" date="2018-11" db="EMBL/GenBank/DDBJ databases">
        <title>Species Designations Belie Phenotypic and Genotypic Heterogeneity in Oral Streptococci.</title>
        <authorList>
            <person name="Velsko I."/>
        </authorList>
    </citation>
    <scope>NUCLEOTIDE SEQUENCE [LARGE SCALE GENOMIC DNA]</scope>
    <source>
        <strain evidence="1 2">BCA2</strain>
    </source>
</reference>
<proteinExistence type="predicted"/>
<gene>
    <name evidence="1" type="ORF">D8805_06660</name>
</gene>
<evidence type="ECO:0000313" key="2">
    <source>
        <dbReference type="Proteomes" id="UP000278274"/>
    </source>
</evidence>
<organism evidence="1 2">
    <name type="scientific">Streptococcus oralis subsp. dentisani</name>
    <dbReference type="NCBI Taxonomy" id="1458253"/>
    <lineage>
        <taxon>Bacteria</taxon>
        <taxon>Bacillati</taxon>
        <taxon>Bacillota</taxon>
        <taxon>Bacilli</taxon>
        <taxon>Lactobacillales</taxon>
        <taxon>Streptococcaceae</taxon>
        <taxon>Streptococcus</taxon>
    </lineage>
</organism>